<keyword evidence="6" id="KW-0862">Zinc</keyword>
<dbReference type="Gene3D" id="3.60.15.10">
    <property type="entry name" value="Ribonuclease Z/Hydroxyacylglutathione hydrolase-like"/>
    <property type="match status" value="1"/>
</dbReference>
<feature type="compositionally biased region" description="Basic and acidic residues" evidence="10">
    <location>
        <begin position="46"/>
        <end position="55"/>
    </location>
</feature>
<dbReference type="PANTHER" id="PTHR43694">
    <property type="entry name" value="RIBONUCLEASE J"/>
    <property type="match status" value="1"/>
</dbReference>
<keyword evidence="1 9" id="KW-0963">Cytoplasm</keyword>
<dbReference type="Pfam" id="PF22505">
    <property type="entry name" value="RNase_J_b_CASP"/>
    <property type="match status" value="1"/>
</dbReference>
<dbReference type="InterPro" id="IPR055132">
    <property type="entry name" value="RNase_J_b_CASP"/>
</dbReference>
<dbReference type="InterPro" id="IPR030854">
    <property type="entry name" value="RNase_J_bac"/>
</dbReference>
<comment type="similarity">
    <text evidence="9">Belongs to the metallo-beta-lactamase superfamily. RNA-metabolizing metallo-beta-lactamase-like family. Bacterial RNase J subfamily.</text>
</comment>
<accession>A0ABM6GKU5</accession>
<dbReference type="Pfam" id="PF00753">
    <property type="entry name" value="Lactamase_B"/>
    <property type="match status" value="1"/>
</dbReference>
<dbReference type="InterPro" id="IPR001279">
    <property type="entry name" value="Metallo-B-lactamas"/>
</dbReference>
<feature type="binding site" evidence="9">
    <location>
        <begin position="479"/>
        <end position="483"/>
    </location>
    <ligand>
        <name>substrate</name>
    </ligand>
</feature>
<evidence type="ECO:0000256" key="4">
    <source>
        <dbReference type="ARBA" id="ARBA00022759"/>
    </source>
</evidence>
<dbReference type="InterPro" id="IPR004613">
    <property type="entry name" value="RNase_J"/>
</dbReference>
<name>A0ABM6GKU5_9BIFI</name>
<dbReference type="InterPro" id="IPR011108">
    <property type="entry name" value="RMMBL"/>
</dbReference>
<comment type="function">
    <text evidence="9">An RNase that has 5'-3' exonuclease and possibly endonuclease activity. Involved in maturation of rRNA and in some organisms also mRNA maturation and/or decay.</text>
</comment>
<dbReference type="NCBIfam" id="TIGR00649">
    <property type="entry name" value="MG423"/>
    <property type="match status" value="1"/>
</dbReference>
<dbReference type="Gene3D" id="3.40.50.10710">
    <property type="entry name" value="Metallo-hydrolase/oxidoreductase"/>
    <property type="match status" value="1"/>
</dbReference>
<dbReference type="InterPro" id="IPR036866">
    <property type="entry name" value="RibonucZ/Hydroxyglut_hydro"/>
</dbReference>
<sequence>MKIEYDECTEEILAEVVRDALQSDADNMRSLNNQESSASSKQIRQSVEKVNKKMSADTSTKSVSTKDVKTAKTKSTKKAKFNKETKTENAKSSTRRTGNVLPPVVNDQREGALIAPPKYRKGSMRIVPLGGLGEIGRNMNVIEYNGHILLIDCGVLFPEEEQPGVDLILPDFHYIQDRLDKVEALVLTHGHEDHIGGVPYLLKMRPDIPLIGSKLTLAFVEAKCKEHHIDPELIRVEGRDKMKVGPFNLEFITVTHSIPDALAVCVKTPAGTLIDTGDIKLDQLPLDHRITDLVEFGRLGEQGIDLLMADSTNAEVPGFVKPETSIGPALDRAFAEATRKIIVASFSSHVHRVQQVVDAAHKFGRKVVFVGRSMVRNMSIAADLGYLHIPENTVVDLKQAKDIQDDKLVYMCTGSQGEPMAALGRIADGNHRDITVNEFDTVILASSLIPGNEHEVYKVINKLVQLGARVINKDNAAIHVSGHCNEGELLYLYNIVKPKCAMPIHGEHRHLVANGLIAVKTGVDPNNVVLAEDGDVVDLYHGNAAVVGSVPCGYVYVDGDSVGELTDEELEKRRILGTEGFVSSFVVVDTEHADVVSGPKIFLNAVAEDEADFEKVRHQIVEQLQDAMMRGEHDTHKLQQIMRRTLGSWVARALRRKPMLVPVVADISENNQE</sequence>
<keyword evidence="8 9" id="KW-0694">RNA-binding</keyword>
<dbReference type="Pfam" id="PF17770">
    <property type="entry name" value="RNase_J_C"/>
    <property type="match status" value="1"/>
</dbReference>
<proteinExistence type="inferred from homology"/>
<evidence type="ECO:0000256" key="3">
    <source>
        <dbReference type="ARBA" id="ARBA00022723"/>
    </source>
</evidence>
<feature type="domain" description="Metallo-beta-lactamase" evidence="11">
    <location>
        <begin position="136"/>
        <end position="330"/>
    </location>
</feature>
<dbReference type="EMBL" id="CP019058">
    <property type="protein sequence ID" value="APW19404.1"/>
    <property type="molecule type" value="Genomic_DNA"/>
</dbReference>
<evidence type="ECO:0000256" key="8">
    <source>
        <dbReference type="ARBA" id="ARBA00022884"/>
    </source>
</evidence>
<evidence type="ECO:0000256" key="9">
    <source>
        <dbReference type="HAMAP-Rule" id="MF_01491"/>
    </source>
</evidence>
<evidence type="ECO:0000313" key="13">
    <source>
        <dbReference type="Proteomes" id="UP000186260"/>
    </source>
</evidence>
<feature type="region of interest" description="Disordered" evidence="10">
    <location>
        <begin position="25"/>
        <end position="103"/>
    </location>
</feature>
<reference evidence="13" key="1">
    <citation type="submission" date="2017-01" db="EMBL/GenBank/DDBJ databases">
        <title>Gardnerella vaginalis bacteremia associated with severe acute encephalopathy in a young female patient: Case Report and characterization of the isolate.</title>
        <authorList>
            <person name="Tankovic J."/>
            <person name="Timinskas A."/>
            <person name="Zilnyte M."/>
            <person name="Janulaitiene M."/>
            <person name="Zvirbliene A."/>
            <person name="Pleckaityte M."/>
        </authorList>
    </citation>
    <scope>NUCLEOTIDE SEQUENCE [LARGE SCALE GENOMIC DNA]</scope>
    <source>
        <strain evidence="13">GV37</strain>
    </source>
</reference>
<evidence type="ECO:0000256" key="5">
    <source>
        <dbReference type="ARBA" id="ARBA00022801"/>
    </source>
</evidence>
<comment type="subunit">
    <text evidence="9">Homodimer, may be a subunit of the RNA degradosome.</text>
</comment>
<evidence type="ECO:0000256" key="7">
    <source>
        <dbReference type="ARBA" id="ARBA00022839"/>
    </source>
</evidence>
<dbReference type="Gene3D" id="3.10.20.580">
    <property type="match status" value="1"/>
</dbReference>
<evidence type="ECO:0000256" key="6">
    <source>
        <dbReference type="ARBA" id="ARBA00022833"/>
    </source>
</evidence>
<dbReference type="InterPro" id="IPR042173">
    <property type="entry name" value="RNase_J_2"/>
</dbReference>
<keyword evidence="2 9" id="KW-0540">Nuclease</keyword>
<feature type="compositionally biased region" description="Basic residues" evidence="10">
    <location>
        <begin position="71"/>
        <end position="80"/>
    </location>
</feature>
<evidence type="ECO:0000256" key="2">
    <source>
        <dbReference type="ARBA" id="ARBA00022722"/>
    </source>
</evidence>
<keyword evidence="4 9" id="KW-0255">Endonuclease</keyword>
<keyword evidence="9" id="KW-0698">rRNA processing</keyword>
<keyword evidence="3" id="KW-0479">Metal-binding</keyword>
<protein>
    <recommendedName>
        <fullName evidence="9">Ribonuclease J</fullName>
        <shortName evidence="9">RNase J</shortName>
        <ecNumber evidence="9">3.1.-.-</ecNumber>
    </recommendedName>
</protein>
<feature type="compositionally biased region" description="Polar residues" evidence="10">
    <location>
        <begin position="29"/>
        <end position="45"/>
    </location>
</feature>
<keyword evidence="13" id="KW-1185">Reference proteome</keyword>
<dbReference type="Proteomes" id="UP000186260">
    <property type="component" value="Chromosome"/>
</dbReference>
<dbReference type="PANTHER" id="PTHR43694:SF1">
    <property type="entry name" value="RIBONUCLEASE J"/>
    <property type="match status" value="1"/>
</dbReference>
<organism evidence="12 13">
    <name type="scientific">Gardnerella swidsinskii</name>
    <dbReference type="NCBI Taxonomy" id="2792979"/>
    <lineage>
        <taxon>Bacteria</taxon>
        <taxon>Bacillati</taxon>
        <taxon>Actinomycetota</taxon>
        <taxon>Actinomycetes</taxon>
        <taxon>Bifidobacteriales</taxon>
        <taxon>Bifidobacteriaceae</taxon>
        <taxon>Gardnerella</taxon>
    </lineage>
</organism>
<dbReference type="EC" id="3.1.-.-" evidence="9"/>
<evidence type="ECO:0000256" key="1">
    <source>
        <dbReference type="ARBA" id="ARBA00022490"/>
    </source>
</evidence>
<keyword evidence="7 9" id="KW-0269">Exonuclease</keyword>
<evidence type="ECO:0000313" key="12">
    <source>
        <dbReference type="EMBL" id="APW19404.1"/>
    </source>
</evidence>
<dbReference type="CDD" id="cd07714">
    <property type="entry name" value="RNaseJ_MBL-fold"/>
    <property type="match status" value="1"/>
</dbReference>
<dbReference type="SMART" id="SM00849">
    <property type="entry name" value="Lactamase_B"/>
    <property type="match status" value="1"/>
</dbReference>
<gene>
    <name evidence="9" type="primary">rnj</name>
    <name evidence="12" type="ORF">BVL65_06390</name>
</gene>
<comment type="subcellular location">
    <subcellularLocation>
        <location evidence="9">Cytoplasm</location>
    </subcellularLocation>
</comment>
<dbReference type="SUPFAM" id="SSF56281">
    <property type="entry name" value="Metallo-hydrolase/oxidoreductase"/>
    <property type="match status" value="1"/>
</dbReference>
<dbReference type="InterPro" id="IPR041636">
    <property type="entry name" value="RNase_J_C"/>
</dbReference>
<keyword evidence="5 9" id="KW-0378">Hydrolase</keyword>
<dbReference type="Pfam" id="PF07521">
    <property type="entry name" value="RMMBL"/>
    <property type="match status" value="1"/>
</dbReference>
<evidence type="ECO:0000259" key="11">
    <source>
        <dbReference type="SMART" id="SM00849"/>
    </source>
</evidence>
<dbReference type="HAMAP" id="MF_01491">
    <property type="entry name" value="RNase_J_bact"/>
    <property type="match status" value="1"/>
</dbReference>
<evidence type="ECO:0000256" key="10">
    <source>
        <dbReference type="SAM" id="MobiDB-lite"/>
    </source>
</evidence>